<dbReference type="RefSeq" id="WP_186981673.1">
    <property type="nucleotide sequence ID" value="NZ_JACOQH010000002.1"/>
</dbReference>
<name>A0ABR7I7Y9_9FIRM</name>
<feature type="coiled-coil region" evidence="1">
    <location>
        <begin position="118"/>
        <end position="176"/>
    </location>
</feature>
<keyword evidence="3" id="KW-0472">Membrane</keyword>
<comment type="caution">
    <text evidence="4">The sequence shown here is derived from an EMBL/GenBank/DDBJ whole genome shotgun (WGS) entry which is preliminary data.</text>
</comment>
<accession>A0ABR7I7Y9</accession>
<keyword evidence="1" id="KW-0175">Coiled coil</keyword>
<evidence type="ECO:0008006" key="6">
    <source>
        <dbReference type="Google" id="ProtNLM"/>
    </source>
</evidence>
<dbReference type="EMBL" id="JACOQH010000002">
    <property type="protein sequence ID" value="MBC5753060.1"/>
    <property type="molecule type" value="Genomic_DNA"/>
</dbReference>
<evidence type="ECO:0000256" key="1">
    <source>
        <dbReference type="SAM" id="Coils"/>
    </source>
</evidence>
<evidence type="ECO:0000313" key="5">
    <source>
        <dbReference type="Proteomes" id="UP000621540"/>
    </source>
</evidence>
<reference evidence="4 5" key="1">
    <citation type="submission" date="2020-08" db="EMBL/GenBank/DDBJ databases">
        <title>Genome public.</title>
        <authorList>
            <person name="Liu C."/>
            <person name="Sun Q."/>
        </authorList>
    </citation>
    <scope>NUCLEOTIDE SEQUENCE [LARGE SCALE GENOMIC DNA]</scope>
    <source>
        <strain evidence="4 5">BX0805</strain>
    </source>
</reference>
<evidence type="ECO:0000256" key="3">
    <source>
        <dbReference type="SAM" id="Phobius"/>
    </source>
</evidence>
<proteinExistence type="predicted"/>
<gene>
    <name evidence="4" type="ORF">H8Z76_03295</name>
</gene>
<dbReference type="SUPFAM" id="SSF158791">
    <property type="entry name" value="MgtE N-terminal domain-like"/>
    <property type="match status" value="1"/>
</dbReference>
<evidence type="ECO:0000313" key="4">
    <source>
        <dbReference type="EMBL" id="MBC5753060.1"/>
    </source>
</evidence>
<keyword evidence="3" id="KW-1133">Transmembrane helix</keyword>
<keyword evidence="5" id="KW-1185">Reference proteome</keyword>
<feature type="region of interest" description="Disordered" evidence="2">
    <location>
        <begin position="1"/>
        <end position="44"/>
    </location>
</feature>
<keyword evidence="3" id="KW-0812">Transmembrane</keyword>
<protein>
    <recommendedName>
        <fullName evidence="6">Magnesium transporter MgtE intracellular domain-containing protein</fullName>
    </recommendedName>
</protein>
<dbReference type="Proteomes" id="UP000621540">
    <property type="component" value="Unassembled WGS sequence"/>
</dbReference>
<sequence length="282" mass="31710">MADEKEEILDAKAARKAEKKAEKQRKKEEKKLAKQQELEDDTEESSGGSKVALVFVTLIIIIIWLAILALLVKMDVGGFGSTVLAPVLKDVPYINKILPATDESELGTEDTEYPYQTLDEAVAYIKELELELQTAQEGSSENSAYVAQLESEVAKLQQYEQNEADFENEKAQFYEEVVFNDKAPDISEYQKYYESIDPANAEELYKEVVQQEQTSQELTDYVSTYSQMKPKEAAAIFDTMTDNLELVAKILNQMDRQSAANILGKMDSQTAAKVSELMEPAE</sequence>
<feature type="transmembrane region" description="Helical" evidence="3">
    <location>
        <begin position="51"/>
        <end position="72"/>
    </location>
</feature>
<feature type="compositionally biased region" description="Basic and acidic residues" evidence="2">
    <location>
        <begin position="8"/>
        <end position="37"/>
    </location>
</feature>
<organism evidence="4 5">
    <name type="scientific">Roseburia yibonii</name>
    <dbReference type="NCBI Taxonomy" id="2763063"/>
    <lineage>
        <taxon>Bacteria</taxon>
        <taxon>Bacillati</taxon>
        <taxon>Bacillota</taxon>
        <taxon>Clostridia</taxon>
        <taxon>Lachnospirales</taxon>
        <taxon>Lachnospiraceae</taxon>
        <taxon>Roseburia</taxon>
    </lineage>
</organism>
<evidence type="ECO:0000256" key="2">
    <source>
        <dbReference type="SAM" id="MobiDB-lite"/>
    </source>
</evidence>